<dbReference type="GO" id="GO:0016020">
    <property type="term" value="C:membrane"/>
    <property type="evidence" value="ECO:0007669"/>
    <property type="project" value="UniProtKB-SubCell"/>
</dbReference>
<dbReference type="GO" id="GO:0000271">
    <property type="term" value="P:polysaccharide biosynthetic process"/>
    <property type="evidence" value="ECO:0007669"/>
    <property type="project" value="InterPro"/>
</dbReference>
<feature type="transmembrane region" description="Helical" evidence="5">
    <location>
        <begin position="39"/>
        <end position="58"/>
    </location>
</feature>
<feature type="transmembrane region" description="Helical" evidence="5">
    <location>
        <begin position="12"/>
        <end position="33"/>
    </location>
</feature>
<evidence type="ECO:0000256" key="4">
    <source>
        <dbReference type="ARBA" id="ARBA00023136"/>
    </source>
</evidence>
<name>K1XWJ1_9BACT</name>
<feature type="transmembrane region" description="Helical" evidence="5">
    <location>
        <begin position="102"/>
        <end position="122"/>
    </location>
</feature>
<comment type="caution">
    <text evidence="7">The sequence shown here is derived from an EMBL/GenBank/DDBJ whole genome shotgun (WGS) entry which is preliminary data.</text>
</comment>
<dbReference type="InterPro" id="IPR007267">
    <property type="entry name" value="GtrA_DPMS_TM"/>
</dbReference>
<evidence type="ECO:0000256" key="5">
    <source>
        <dbReference type="SAM" id="Phobius"/>
    </source>
</evidence>
<evidence type="ECO:0000313" key="7">
    <source>
        <dbReference type="EMBL" id="EKD24783.1"/>
    </source>
</evidence>
<feature type="transmembrane region" description="Helical" evidence="5">
    <location>
        <begin position="78"/>
        <end position="96"/>
    </location>
</feature>
<feature type="domain" description="GtrA/DPMS transmembrane" evidence="6">
    <location>
        <begin position="20"/>
        <end position="129"/>
    </location>
</feature>
<dbReference type="Pfam" id="PF04138">
    <property type="entry name" value="GtrA_DPMS_TM"/>
    <property type="match status" value="1"/>
</dbReference>
<keyword evidence="4 5" id="KW-0472">Membrane</keyword>
<proteinExistence type="predicted"/>
<protein>
    <recommendedName>
        <fullName evidence="6">GtrA/DPMS transmembrane domain-containing protein</fullName>
    </recommendedName>
</protein>
<keyword evidence="2 5" id="KW-0812">Transmembrane</keyword>
<evidence type="ECO:0000256" key="2">
    <source>
        <dbReference type="ARBA" id="ARBA00022692"/>
    </source>
</evidence>
<evidence type="ECO:0000256" key="1">
    <source>
        <dbReference type="ARBA" id="ARBA00004141"/>
    </source>
</evidence>
<dbReference type="EMBL" id="AMFJ01036159">
    <property type="protein sequence ID" value="EKD24783.1"/>
    <property type="molecule type" value="Genomic_DNA"/>
</dbReference>
<evidence type="ECO:0000259" key="6">
    <source>
        <dbReference type="Pfam" id="PF04138"/>
    </source>
</evidence>
<gene>
    <name evidence="7" type="ORF">ACD_80C00152G0002</name>
</gene>
<dbReference type="AlphaFoldDB" id="K1XWJ1"/>
<comment type="subcellular location">
    <subcellularLocation>
        <location evidence="1">Membrane</location>
        <topology evidence="1">Multi-pass membrane protein</topology>
    </subcellularLocation>
</comment>
<sequence length="131" mass="16231">MKIIKKVLAYKFIRYSIWWWLAAIFDIALLRVFTDIFHIYYLYSAILSFIFAFSFWYVFQKYITFKDYSNKHILQWGLFLLFQLIGQGIYILLLWIGVQHMWIYYMYVAIAAKWIAFIRNYISNYLFNFKK</sequence>
<evidence type="ECO:0000256" key="3">
    <source>
        <dbReference type="ARBA" id="ARBA00022989"/>
    </source>
</evidence>
<accession>K1XWJ1</accession>
<reference evidence="7" key="1">
    <citation type="journal article" date="2012" name="Science">
        <title>Fermentation, hydrogen, and sulfur metabolism in multiple uncultivated bacterial phyla.</title>
        <authorList>
            <person name="Wrighton K.C."/>
            <person name="Thomas B.C."/>
            <person name="Sharon I."/>
            <person name="Miller C.S."/>
            <person name="Castelle C.J."/>
            <person name="VerBerkmoes N.C."/>
            <person name="Wilkins M.J."/>
            <person name="Hettich R.L."/>
            <person name="Lipton M.S."/>
            <person name="Williams K.H."/>
            <person name="Long P.E."/>
            <person name="Banfield J.F."/>
        </authorList>
    </citation>
    <scope>NUCLEOTIDE SEQUENCE [LARGE SCALE GENOMIC DNA]</scope>
</reference>
<organism evidence="7">
    <name type="scientific">uncultured bacterium</name>
    <name type="common">gcode 4</name>
    <dbReference type="NCBI Taxonomy" id="1234023"/>
    <lineage>
        <taxon>Bacteria</taxon>
        <taxon>environmental samples</taxon>
    </lineage>
</organism>
<keyword evidence="3 5" id="KW-1133">Transmembrane helix</keyword>